<dbReference type="AlphaFoldDB" id="A0A975PM24"/>
<dbReference type="EMBL" id="CP073581">
    <property type="protein sequence ID" value="QUJ75785.1"/>
    <property type="molecule type" value="Genomic_DNA"/>
</dbReference>
<protein>
    <submittedName>
        <fullName evidence="1">DUF2867 domain-containing protein</fullName>
    </submittedName>
</protein>
<dbReference type="KEGG" id="sual:KDD17_12625"/>
<reference evidence="1" key="1">
    <citation type="submission" date="2021-04" db="EMBL/GenBank/DDBJ databases">
        <title>Complete genome sequence for Sulfitobacter sp. strain JK7-1.</title>
        <authorList>
            <person name="Park S.-J."/>
        </authorList>
    </citation>
    <scope>NUCLEOTIDE SEQUENCE</scope>
    <source>
        <strain evidence="1">JK7-1</strain>
    </source>
</reference>
<name>A0A975PM24_9RHOB</name>
<gene>
    <name evidence="1" type="ORF">KDD17_12625</name>
</gene>
<organism evidence="1 2">
    <name type="scientific">Sulfitobacter albidus</name>
    <dbReference type="NCBI Taxonomy" id="2829501"/>
    <lineage>
        <taxon>Bacteria</taxon>
        <taxon>Pseudomonadati</taxon>
        <taxon>Pseudomonadota</taxon>
        <taxon>Alphaproteobacteria</taxon>
        <taxon>Rhodobacterales</taxon>
        <taxon>Roseobacteraceae</taxon>
        <taxon>Sulfitobacter</taxon>
    </lineage>
</organism>
<evidence type="ECO:0000313" key="1">
    <source>
        <dbReference type="EMBL" id="QUJ75785.1"/>
    </source>
</evidence>
<dbReference type="Proteomes" id="UP000683291">
    <property type="component" value="Chromosome 1"/>
</dbReference>
<accession>A0A975PM24</accession>
<keyword evidence="2" id="KW-1185">Reference proteome</keyword>
<sequence length="155" mass="17628">MKIETAQVEIIAPRDQLNFLHQHTVEMARPLTPLEAWFAMTRDPLPLLQTAFRIRDAVSARFGVARIGGLSGREPGFVQAGDRLDFFTVETIDDTRLSLTARDRHLDTMSCLTVRGRTLTLTSSVKVHNWFGRLYMLPVAPAHRVIVRRMMARLT</sequence>
<dbReference type="Pfam" id="PF11066">
    <property type="entry name" value="DUF2867"/>
    <property type="match status" value="1"/>
</dbReference>
<dbReference type="RefSeq" id="WP_212703986.1">
    <property type="nucleotide sequence ID" value="NZ_CP073581.1"/>
</dbReference>
<evidence type="ECO:0000313" key="2">
    <source>
        <dbReference type="Proteomes" id="UP000683291"/>
    </source>
</evidence>
<dbReference type="InterPro" id="IPR021295">
    <property type="entry name" value="DUF2867"/>
</dbReference>
<proteinExistence type="predicted"/>